<proteinExistence type="predicted"/>
<sequence>IYILLGGFGTFASVNVKEYEALRPDEIAVNGGEHNLKVSV</sequence>
<accession>A0A699V5L8</accession>
<feature type="non-terminal residue" evidence="1">
    <location>
        <position position="1"/>
    </location>
</feature>
<comment type="caution">
    <text evidence="1">The sequence shown here is derived from an EMBL/GenBank/DDBJ whole genome shotgun (WGS) entry which is preliminary data.</text>
</comment>
<name>A0A699V5L8_TANCI</name>
<organism evidence="1">
    <name type="scientific">Tanacetum cinerariifolium</name>
    <name type="common">Dalmatian daisy</name>
    <name type="synonym">Chrysanthemum cinerariifolium</name>
    <dbReference type="NCBI Taxonomy" id="118510"/>
    <lineage>
        <taxon>Eukaryota</taxon>
        <taxon>Viridiplantae</taxon>
        <taxon>Streptophyta</taxon>
        <taxon>Embryophyta</taxon>
        <taxon>Tracheophyta</taxon>
        <taxon>Spermatophyta</taxon>
        <taxon>Magnoliopsida</taxon>
        <taxon>eudicotyledons</taxon>
        <taxon>Gunneridae</taxon>
        <taxon>Pentapetalae</taxon>
        <taxon>asterids</taxon>
        <taxon>campanulids</taxon>
        <taxon>Asterales</taxon>
        <taxon>Asteraceae</taxon>
        <taxon>Asteroideae</taxon>
        <taxon>Anthemideae</taxon>
        <taxon>Anthemidinae</taxon>
        <taxon>Tanacetum</taxon>
    </lineage>
</organism>
<gene>
    <name evidence="1" type="ORF">Tci_901107</name>
</gene>
<evidence type="ECO:0000313" key="1">
    <source>
        <dbReference type="EMBL" id="GFD29138.1"/>
    </source>
</evidence>
<dbReference type="AlphaFoldDB" id="A0A699V5L8"/>
<dbReference type="EMBL" id="BKCJ011391971">
    <property type="protein sequence ID" value="GFD29138.1"/>
    <property type="molecule type" value="Genomic_DNA"/>
</dbReference>
<reference evidence="1" key="1">
    <citation type="journal article" date="2019" name="Sci. Rep.">
        <title>Draft genome of Tanacetum cinerariifolium, the natural source of mosquito coil.</title>
        <authorList>
            <person name="Yamashiro T."/>
            <person name="Shiraishi A."/>
            <person name="Satake H."/>
            <person name="Nakayama K."/>
        </authorList>
    </citation>
    <scope>NUCLEOTIDE SEQUENCE</scope>
</reference>
<protein>
    <submittedName>
        <fullName evidence="1">FMN-binding split barrel</fullName>
    </submittedName>
</protein>